<sequence length="72" mass="7786">MSQPNFEQASVPSVLTKKSAWNIYTMLLLIAFISLLVCNILLYLEIKEYGGFGAVKGSASATPALVSDYAQV</sequence>
<keyword evidence="3" id="KW-1185">Reference proteome</keyword>
<organism evidence="2 3">
    <name type="scientific">Adhaeretor mobilis</name>
    <dbReference type="NCBI Taxonomy" id="1930276"/>
    <lineage>
        <taxon>Bacteria</taxon>
        <taxon>Pseudomonadati</taxon>
        <taxon>Planctomycetota</taxon>
        <taxon>Planctomycetia</taxon>
        <taxon>Pirellulales</taxon>
        <taxon>Lacipirellulaceae</taxon>
        <taxon>Adhaeretor</taxon>
    </lineage>
</organism>
<dbReference type="Proteomes" id="UP000319852">
    <property type="component" value="Chromosome"/>
</dbReference>
<dbReference type="EMBL" id="CP036263">
    <property type="protein sequence ID" value="QDS97631.1"/>
    <property type="molecule type" value="Genomic_DNA"/>
</dbReference>
<protein>
    <submittedName>
        <fullName evidence="2">Uncharacterized protein</fullName>
    </submittedName>
</protein>
<feature type="transmembrane region" description="Helical" evidence="1">
    <location>
        <begin position="20"/>
        <end position="44"/>
    </location>
</feature>
<evidence type="ECO:0000313" key="3">
    <source>
        <dbReference type="Proteomes" id="UP000319852"/>
    </source>
</evidence>
<dbReference type="RefSeq" id="WP_145058166.1">
    <property type="nucleotide sequence ID" value="NZ_CP036263.1"/>
</dbReference>
<gene>
    <name evidence="2" type="ORF">HG15A2_08950</name>
</gene>
<accession>A0A517MRX2</accession>
<evidence type="ECO:0000313" key="2">
    <source>
        <dbReference type="EMBL" id="QDS97631.1"/>
    </source>
</evidence>
<proteinExistence type="predicted"/>
<evidence type="ECO:0000256" key="1">
    <source>
        <dbReference type="SAM" id="Phobius"/>
    </source>
</evidence>
<keyword evidence="1" id="KW-0472">Membrane</keyword>
<reference evidence="2 3" key="1">
    <citation type="submission" date="2019-02" db="EMBL/GenBank/DDBJ databases">
        <title>Deep-cultivation of Planctomycetes and their phenomic and genomic characterization uncovers novel biology.</title>
        <authorList>
            <person name="Wiegand S."/>
            <person name="Jogler M."/>
            <person name="Boedeker C."/>
            <person name="Pinto D."/>
            <person name="Vollmers J."/>
            <person name="Rivas-Marin E."/>
            <person name="Kohn T."/>
            <person name="Peeters S.H."/>
            <person name="Heuer A."/>
            <person name="Rast P."/>
            <person name="Oberbeckmann S."/>
            <person name="Bunk B."/>
            <person name="Jeske O."/>
            <person name="Meyerdierks A."/>
            <person name="Storesund J.E."/>
            <person name="Kallscheuer N."/>
            <person name="Luecker S."/>
            <person name="Lage O.M."/>
            <person name="Pohl T."/>
            <person name="Merkel B.J."/>
            <person name="Hornburger P."/>
            <person name="Mueller R.-W."/>
            <person name="Bruemmer F."/>
            <person name="Labrenz M."/>
            <person name="Spormann A.M."/>
            <person name="Op den Camp H."/>
            <person name="Overmann J."/>
            <person name="Amann R."/>
            <person name="Jetten M.S.M."/>
            <person name="Mascher T."/>
            <person name="Medema M.H."/>
            <person name="Devos D.P."/>
            <person name="Kaster A.-K."/>
            <person name="Ovreas L."/>
            <person name="Rohde M."/>
            <person name="Galperin M.Y."/>
            <person name="Jogler C."/>
        </authorList>
    </citation>
    <scope>NUCLEOTIDE SEQUENCE [LARGE SCALE GENOMIC DNA]</scope>
    <source>
        <strain evidence="2 3">HG15A2</strain>
    </source>
</reference>
<name>A0A517MRX2_9BACT</name>
<dbReference type="KEGG" id="amob:HG15A2_08950"/>
<keyword evidence="1" id="KW-0812">Transmembrane</keyword>
<keyword evidence="1" id="KW-1133">Transmembrane helix</keyword>
<dbReference type="AlphaFoldDB" id="A0A517MRX2"/>
<dbReference type="OrthoDB" id="284448at2"/>